<dbReference type="GO" id="GO:0003677">
    <property type="term" value="F:DNA binding"/>
    <property type="evidence" value="ECO:0007669"/>
    <property type="project" value="UniProtKB-KW"/>
</dbReference>
<feature type="domain" description="BHLH" evidence="8">
    <location>
        <begin position="149"/>
        <end position="198"/>
    </location>
</feature>
<evidence type="ECO:0000256" key="4">
    <source>
        <dbReference type="ARBA" id="ARBA00023125"/>
    </source>
</evidence>
<dbReference type="CDD" id="cd11454">
    <property type="entry name" value="bHLH_AtIND_like"/>
    <property type="match status" value="1"/>
</dbReference>
<comment type="subcellular location">
    <subcellularLocation>
        <location evidence="1">Nucleus</location>
    </subcellularLocation>
</comment>
<evidence type="ECO:0000313" key="9">
    <source>
        <dbReference type="EMBL" id="KAG6477931.1"/>
    </source>
</evidence>
<dbReference type="Gene3D" id="4.10.280.10">
    <property type="entry name" value="Helix-loop-helix DNA-binding domain"/>
    <property type="match status" value="1"/>
</dbReference>
<dbReference type="AlphaFoldDB" id="A0A8J5F1T8"/>
<keyword evidence="10" id="KW-1185">Reference proteome</keyword>
<evidence type="ECO:0000256" key="3">
    <source>
        <dbReference type="ARBA" id="ARBA00023015"/>
    </source>
</evidence>
<dbReference type="PANTHER" id="PTHR45914">
    <property type="entry name" value="TRANSCRIPTION FACTOR HEC3-RELATED"/>
    <property type="match status" value="1"/>
</dbReference>
<protein>
    <recommendedName>
        <fullName evidence="8">BHLH domain-containing protein</fullName>
    </recommendedName>
</protein>
<organism evidence="9 10">
    <name type="scientific">Zingiber officinale</name>
    <name type="common">Ginger</name>
    <name type="synonym">Amomum zingiber</name>
    <dbReference type="NCBI Taxonomy" id="94328"/>
    <lineage>
        <taxon>Eukaryota</taxon>
        <taxon>Viridiplantae</taxon>
        <taxon>Streptophyta</taxon>
        <taxon>Embryophyta</taxon>
        <taxon>Tracheophyta</taxon>
        <taxon>Spermatophyta</taxon>
        <taxon>Magnoliopsida</taxon>
        <taxon>Liliopsida</taxon>
        <taxon>Zingiberales</taxon>
        <taxon>Zingiberaceae</taxon>
        <taxon>Zingiber</taxon>
    </lineage>
</organism>
<dbReference type="PROSITE" id="PS50888">
    <property type="entry name" value="BHLH"/>
    <property type="match status" value="1"/>
</dbReference>
<sequence length="245" mass="27288">MSLAKDLPLELGSQACPMFEDGESSDSMGSYSSSFLSFFSGHHFSAGGNRESLSFVDYGAVSVPGPSVLSFEHEDRDWVDAIEQSCKLEISGCRMAREQDSFGFAFPSSRGKRQCDQDSREMPSPKKQCSRKVKEKSISLQSKDSQSVAAKLDYALVAQNRRERISERLKILQDLVPNGTKVDLVTMLEKAISYVKFLQLQVKVLATDEFWPVQGGRTADVGQVKKAIDDILSSQRDRNSRCNKH</sequence>
<dbReference type="GO" id="GO:0046983">
    <property type="term" value="F:protein dimerization activity"/>
    <property type="evidence" value="ECO:0007669"/>
    <property type="project" value="InterPro"/>
</dbReference>
<keyword evidence="6" id="KW-0539">Nucleus</keyword>
<dbReference type="SUPFAM" id="SSF47459">
    <property type="entry name" value="HLH, helix-loop-helix DNA-binding domain"/>
    <property type="match status" value="1"/>
</dbReference>
<evidence type="ECO:0000259" key="8">
    <source>
        <dbReference type="PROSITE" id="PS50888"/>
    </source>
</evidence>
<dbReference type="FunFam" id="4.10.280.10:FF:000046">
    <property type="entry name" value="Transcription factor bHLH83"/>
    <property type="match status" value="1"/>
</dbReference>
<dbReference type="InterPro" id="IPR036638">
    <property type="entry name" value="HLH_DNA-bd_sf"/>
</dbReference>
<dbReference type="EMBL" id="JACMSC010000017">
    <property type="protein sequence ID" value="KAG6477931.1"/>
    <property type="molecule type" value="Genomic_DNA"/>
</dbReference>
<feature type="region of interest" description="Disordered" evidence="7">
    <location>
        <begin position="104"/>
        <end position="134"/>
    </location>
</feature>
<evidence type="ECO:0000313" key="10">
    <source>
        <dbReference type="Proteomes" id="UP000734854"/>
    </source>
</evidence>
<dbReference type="Pfam" id="PF00010">
    <property type="entry name" value="HLH"/>
    <property type="match status" value="1"/>
</dbReference>
<gene>
    <name evidence="9" type="ORF">ZIOFF_061363</name>
</gene>
<name>A0A8J5F1T8_ZINOF</name>
<keyword evidence="5" id="KW-0804">Transcription</keyword>
<evidence type="ECO:0000256" key="6">
    <source>
        <dbReference type="ARBA" id="ARBA00023242"/>
    </source>
</evidence>
<dbReference type="PANTHER" id="PTHR45914:SF59">
    <property type="entry name" value="TRANSCRIPTION FACTOR BHLH83-LIKE"/>
    <property type="match status" value="1"/>
</dbReference>
<reference evidence="9 10" key="1">
    <citation type="submission" date="2020-08" db="EMBL/GenBank/DDBJ databases">
        <title>Plant Genome Project.</title>
        <authorList>
            <person name="Zhang R.-G."/>
        </authorList>
    </citation>
    <scope>NUCLEOTIDE SEQUENCE [LARGE SCALE GENOMIC DNA]</scope>
    <source>
        <tissue evidence="9">Rhizome</tissue>
    </source>
</reference>
<dbReference type="GO" id="GO:0048766">
    <property type="term" value="P:root hair initiation"/>
    <property type="evidence" value="ECO:0007669"/>
    <property type="project" value="UniProtKB-ARBA"/>
</dbReference>
<proteinExistence type="inferred from homology"/>
<keyword evidence="4" id="KW-0238">DNA-binding</keyword>
<dbReference type="SMART" id="SM00353">
    <property type="entry name" value="HLH"/>
    <property type="match status" value="1"/>
</dbReference>
<dbReference type="GO" id="GO:0005634">
    <property type="term" value="C:nucleus"/>
    <property type="evidence" value="ECO:0007669"/>
    <property type="project" value="UniProtKB-SubCell"/>
</dbReference>
<dbReference type="InterPro" id="IPR011598">
    <property type="entry name" value="bHLH_dom"/>
</dbReference>
<accession>A0A8J5F1T8</accession>
<evidence type="ECO:0000256" key="2">
    <source>
        <dbReference type="ARBA" id="ARBA00005510"/>
    </source>
</evidence>
<dbReference type="Proteomes" id="UP000734854">
    <property type="component" value="Unassembled WGS sequence"/>
</dbReference>
<comment type="caution">
    <text evidence="9">The sequence shown here is derived from an EMBL/GenBank/DDBJ whole genome shotgun (WGS) entry which is preliminary data.</text>
</comment>
<dbReference type="InterPro" id="IPR045843">
    <property type="entry name" value="IND-like"/>
</dbReference>
<dbReference type="GO" id="GO:0003700">
    <property type="term" value="F:DNA-binding transcription factor activity"/>
    <property type="evidence" value="ECO:0007669"/>
    <property type="project" value="InterPro"/>
</dbReference>
<feature type="compositionally biased region" description="Basic and acidic residues" evidence="7">
    <location>
        <begin position="113"/>
        <end position="124"/>
    </location>
</feature>
<comment type="similarity">
    <text evidence="2">Belongs to the bHLH protein family.</text>
</comment>
<keyword evidence="3" id="KW-0805">Transcription regulation</keyword>
<evidence type="ECO:0000256" key="5">
    <source>
        <dbReference type="ARBA" id="ARBA00023163"/>
    </source>
</evidence>
<evidence type="ECO:0000256" key="1">
    <source>
        <dbReference type="ARBA" id="ARBA00004123"/>
    </source>
</evidence>
<evidence type="ECO:0000256" key="7">
    <source>
        <dbReference type="SAM" id="MobiDB-lite"/>
    </source>
</evidence>